<proteinExistence type="predicted"/>
<dbReference type="EMBL" id="CP155447">
    <property type="protein sequence ID" value="XBH07365.1"/>
    <property type="molecule type" value="Genomic_DNA"/>
</dbReference>
<gene>
    <name evidence="1" type="ORF">V5E97_15365</name>
</gene>
<sequence>MLGHAINLDTGCVVDTSHAFGPQDSARAQVIERQIEHRAGGRIYDLRVNCTGDRVVLQGRCRTYHAKQLAQEAALDLAESPARVENQIVVG</sequence>
<reference evidence="1" key="1">
    <citation type="submission" date="2024-05" db="EMBL/GenBank/DDBJ databases">
        <title>Planctomycetes of the genus Singulisphaera possess chitinolytic capabilities.</title>
        <authorList>
            <person name="Ivanova A."/>
        </authorList>
    </citation>
    <scope>NUCLEOTIDE SEQUENCE</scope>
    <source>
        <strain evidence="1">Ch08T</strain>
    </source>
</reference>
<name>A0AAU7CQJ4_9BACT</name>
<accession>A0AAU7CQJ4</accession>
<dbReference type="RefSeq" id="WP_406700202.1">
    <property type="nucleotide sequence ID" value="NZ_CP155447.1"/>
</dbReference>
<evidence type="ECO:0000313" key="1">
    <source>
        <dbReference type="EMBL" id="XBH07365.1"/>
    </source>
</evidence>
<organism evidence="1">
    <name type="scientific">Singulisphaera sp. Ch08</name>
    <dbReference type="NCBI Taxonomy" id="3120278"/>
    <lineage>
        <taxon>Bacteria</taxon>
        <taxon>Pseudomonadati</taxon>
        <taxon>Planctomycetota</taxon>
        <taxon>Planctomycetia</taxon>
        <taxon>Isosphaerales</taxon>
        <taxon>Isosphaeraceae</taxon>
        <taxon>Singulisphaera</taxon>
    </lineage>
</organism>
<dbReference type="AlphaFoldDB" id="A0AAU7CQJ4"/>
<protein>
    <submittedName>
        <fullName evidence="1">Phospholipid-binding protein</fullName>
    </submittedName>
</protein>